<organism evidence="1">
    <name type="scientific">marine sediment metagenome</name>
    <dbReference type="NCBI Taxonomy" id="412755"/>
    <lineage>
        <taxon>unclassified sequences</taxon>
        <taxon>metagenomes</taxon>
        <taxon>ecological metagenomes</taxon>
    </lineage>
</organism>
<sequence length="63" mass="7226">MTTRTLTARAYELRGHMLDQAVEIHGRETVLSWADDKVKVSIINTLAQMRADTEAKQGRQINW</sequence>
<proteinExistence type="predicted"/>
<dbReference type="AlphaFoldDB" id="A0A0F9PVC2"/>
<name>A0A0F9PVC2_9ZZZZ</name>
<evidence type="ECO:0000313" key="1">
    <source>
        <dbReference type="EMBL" id="KKM97132.1"/>
    </source>
</evidence>
<gene>
    <name evidence="1" type="ORF">LCGC14_1171010</name>
</gene>
<protein>
    <submittedName>
        <fullName evidence="1">Uncharacterized protein</fullName>
    </submittedName>
</protein>
<comment type="caution">
    <text evidence="1">The sequence shown here is derived from an EMBL/GenBank/DDBJ whole genome shotgun (WGS) entry which is preliminary data.</text>
</comment>
<reference evidence="1" key="1">
    <citation type="journal article" date="2015" name="Nature">
        <title>Complex archaea that bridge the gap between prokaryotes and eukaryotes.</title>
        <authorList>
            <person name="Spang A."/>
            <person name="Saw J.H."/>
            <person name="Jorgensen S.L."/>
            <person name="Zaremba-Niedzwiedzka K."/>
            <person name="Martijn J."/>
            <person name="Lind A.E."/>
            <person name="van Eijk R."/>
            <person name="Schleper C."/>
            <person name="Guy L."/>
            <person name="Ettema T.J."/>
        </authorList>
    </citation>
    <scope>NUCLEOTIDE SEQUENCE</scope>
</reference>
<accession>A0A0F9PVC2</accession>
<dbReference type="EMBL" id="LAZR01005785">
    <property type="protein sequence ID" value="KKM97132.1"/>
    <property type="molecule type" value="Genomic_DNA"/>
</dbReference>